<proteinExistence type="predicted"/>
<gene>
    <name evidence="1" type="ORF">NCTC12967_02641</name>
</gene>
<accession>A0A448N1V7</accession>
<evidence type="ECO:0000313" key="2">
    <source>
        <dbReference type="Proteomes" id="UP000273044"/>
    </source>
</evidence>
<name>A0A448N1V7_9ACTN</name>
<organism evidence="1 2">
    <name type="scientific">Arachnia propionica</name>
    <dbReference type="NCBI Taxonomy" id="1750"/>
    <lineage>
        <taxon>Bacteria</taxon>
        <taxon>Bacillati</taxon>
        <taxon>Actinomycetota</taxon>
        <taxon>Actinomycetes</taxon>
        <taxon>Propionibacteriales</taxon>
        <taxon>Propionibacteriaceae</taxon>
        <taxon>Arachnia</taxon>
    </lineage>
</organism>
<dbReference type="Proteomes" id="UP000273044">
    <property type="component" value="Chromosome"/>
</dbReference>
<dbReference type="AlphaFoldDB" id="A0A448N1V7"/>
<keyword evidence="2" id="KW-1185">Reference proteome</keyword>
<dbReference type="EMBL" id="LR134406">
    <property type="protein sequence ID" value="VEH71322.1"/>
    <property type="molecule type" value="Genomic_DNA"/>
</dbReference>
<reference evidence="1 2" key="1">
    <citation type="submission" date="2018-12" db="EMBL/GenBank/DDBJ databases">
        <authorList>
            <consortium name="Pathogen Informatics"/>
        </authorList>
    </citation>
    <scope>NUCLEOTIDE SEQUENCE [LARGE SCALE GENOMIC DNA]</scope>
    <source>
        <strain evidence="1 2">NCTC12967</strain>
    </source>
</reference>
<evidence type="ECO:0000313" key="1">
    <source>
        <dbReference type="EMBL" id="VEH71322.1"/>
    </source>
</evidence>
<protein>
    <submittedName>
        <fullName evidence="1">Uncharacterized protein</fullName>
    </submittedName>
</protein>
<sequence length="29" mass="3256">MESGLDGRNNDAELLYVRALQYASQWSPA</sequence>